<gene>
    <name evidence="2" type="ORF">FGO68_gene13647</name>
</gene>
<dbReference type="PANTHER" id="PTHR43215">
    <property type="entry name" value="RADIAL SPOKE HEAD 1 HOMOLOG"/>
    <property type="match status" value="1"/>
</dbReference>
<comment type="caution">
    <text evidence="2">The sequence shown here is derived from an EMBL/GenBank/DDBJ whole genome shotgun (WGS) entry which is preliminary data.</text>
</comment>
<dbReference type="SMART" id="SM00698">
    <property type="entry name" value="MORN"/>
    <property type="match status" value="2"/>
</dbReference>
<proteinExistence type="predicted"/>
<organism evidence="2 3">
    <name type="scientific">Halteria grandinella</name>
    <dbReference type="NCBI Taxonomy" id="5974"/>
    <lineage>
        <taxon>Eukaryota</taxon>
        <taxon>Sar</taxon>
        <taxon>Alveolata</taxon>
        <taxon>Ciliophora</taxon>
        <taxon>Intramacronucleata</taxon>
        <taxon>Spirotrichea</taxon>
        <taxon>Stichotrichia</taxon>
        <taxon>Sporadotrichida</taxon>
        <taxon>Halteriidae</taxon>
        <taxon>Halteria</taxon>
    </lineage>
</organism>
<protein>
    <submittedName>
        <fullName evidence="2">Uncharacterized protein</fullName>
    </submittedName>
</protein>
<evidence type="ECO:0000313" key="2">
    <source>
        <dbReference type="EMBL" id="TNV81682.1"/>
    </source>
</evidence>
<dbReference type="AlphaFoldDB" id="A0A8J8NTH6"/>
<name>A0A8J8NTH6_HALGN</name>
<sequence length="155" mass="17511">MLDGKRDGLGLAYCTTNDGSFWLFECEWKRGHPVHKGRYIKIHDDKWFSFQGTMGDSYLLTGSGSMHNQEGHSYTGKFLNGLKDGKGEYKWPKGVSYKGEYAAGLKHGKGKMTFKDGSTQKGVWDSDVQIESGEIKAQKVRKLGSLRKKGILRYY</sequence>
<dbReference type="PANTHER" id="PTHR43215:SF14">
    <property type="entry name" value="RADIAL SPOKE HEAD 1 HOMOLOG"/>
    <property type="match status" value="1"/>
</dbReference>
<dbReference type="Gene3D" id="2.20.110.10">
    <property type="entry name" value="Histone H3 K4-specific methyltransferase SET7/9 N-terminal domain"/>
    <property type="match status" value="1"/>
</dbReference>
<evidence type="ECO:0000256" key="1">
    <source>
        <dbReference type="ARBA" id="ARBA00022737"/>
    </source>
</evidence>
<dbReference type="OrthoDB" id="294378at2759"/>
<evidence type="ECO:0000313" key="3">
    <source>
        <dbReference type="Proteomes" id="UP000785679"/>
    </source>
</evidence>
<keyword evidence="1" id="KW-0677">Repeat</keyword>
<dbReference type="Proteomes" id="UP000785679">
    <property type="component" value="Unassembled WGS sequence"/>
</dbReference>
<reference evidence="2" key="1">
    <citation type="submission" date="2019-06" db="EMBL/GenBank/DDBJ databases">
        <authorList>
            <person name="Zheng W."/>
        </authorList>
    </citation>
    <scope>NUCLEOTIDE SEQUENCE</scope>
    <source>
        <strain evidence="2">QDHG01</strain>
    </source>
</reference>
<dbReference type="SUPFAM" id="SSF82185">
    <property type="entry name" value="Histone H3 K4-specific methyltransferase SET7/9 N-terminal domain"/>
    <property type="match status" value="1"/>
</dbReference>
<dbReference type="Pfam" id="PF02493">
    <property type="entry name" value="MORN"/>
    <property type="match status" value="2"/>
</dbReference>
<dbReference type="EMBL" id="RRYP01005847">
    <property type="protein sequence ID" value="TNV81682.1"/>
    <property type="molecule type" value="Genomic_DNA"/>
</dbReference>
<keyword evidence="3" id="KW-1185">Reference proteome</keyword>
<dbReference type="InterPro" id="IPR003409">
    <property type="entry name" value="MORN"/>
</dbReference>
<accession>A0A8J8NTH6</accession>